<dbReference type="Proteomes" id="UP000575068">
    <property type="component" value="Unassembled WGS sequence"/>
</dbReference>
<dbReference type="UniPathway" id="UPA00148"/>
<dbReference type="GO" id="GO:0009236">
    <property type="term" value="P:cobalamin biosynthetic process"/>
    <property type="evidence" value="ECO:0007669"/>
    <property type="project" value="UniProtKB-UniPathway"/>
</dbReference>
<reference evidence="4 5" key="1">
    <citation type="submission" date="2020-08" db="EMBL/GenBank/DDBJ databases">
        <title>Genomic Encyclopedia of Type Strains, Phase IV (KMG-IV): sequencing the most valuable type-strain genomes for metagenomic binning, comparative biology and taxonomic classification.</title>
        <authorList>
            <person name="Goeker M."/>
        </authorList>
    </citation>
    <scope>NUCLEOTIDE SEQUENCE [LARGE SCALE GENOMIC DNA]</scope>
    <source>
        <strain evidence="4 5">DSM 7465</strain>
    </source>
</reference>
<dbReference type="GO" id="GO:0016994">
    <property type="term" value="F:precorrin-6A reductase activity"/>
    <property type="evidence" value="ECO:0007669"/>
    <property type="project" value="UniProtKB-EC"/>
</dbReference>
<dbReference type="PANTHER" id="PTHR36925:SF1">
    <property type="entry name" value="COBALT-PRECORRIN-6A REDUCTASE"/>
    <property type="match status" value="1"/>
</dbReference>
<dbReference type="EC" id="1.3.1.106" evidence="4"/>
<accession>A0A840HS06</accession>
<evidence type="ECO:0000313" key="4">
    <source>
        <dbReference type="EMBL" id="MBB4640407.1"/>
    </source>
</evidence>
<evidence type="ECO:0000256" key="2">
    <source>
        <dbReference type="ARBA" id="ARBA00022573"/>
    </source>
</evidence>
<dbReference type="EC" id="1.3.1.54" evidence="4"/>
<evidence type="ECO:0000313" key="5">
    <source>
        <dbReference type="Proteomes" id="UP000575068"/>
    </source>
</evidence>
<comment type="caution">
    <text evidence="4">The sequence shown here is derived from an EMBL/GenBank/DDBJ whole genome shotgun (WGS) entry which is preliminary data.</text>
</comment>
<evidence type="ECO:0000256" key="1">
    <source>
        <dbReference type="ARBA" id="ARBA00004953"/>
    </source>
</evidence>
<keyword evidence="2" id="KW-0169">Cobalamin biosynthesis</keyword>
<dbReference type="EMBL" id="JACHOV010000002">
    <property type="protein sequence ID" value="MBB4640407.1"/>
    <property type="molecule type" value="Genomic_DNA"/>
</dbReference>
<dbReference type="Pfam" id="PF02571">
    <property type="entry name" value="CbiJ"/>
    <property type="match status" value="1"/>
</dbReference>
<dbReference type="PANTHER" id="PTHR36925">
    <property type="entry name" value="COBALT-PRECORRIN-6A REDUCTASE"/>
    <property type="match status" value="1"/>
</dbReference>
<name>A0A840HS06_9SPHN</name>
<gene>
    <name evidence="4" type="ORF">HNQ99_000695</name>
</gene>
<protein>
    <submittedName>
        <fullName evidence="4">Precorrin-6A/cobalt-precorrin-6A reductase</fullName>
        <ecNumber evidence="4">1.3.1.106</ecNumber>
        <ecNumber evidence="4">1.3.1.54</ecNumber>
    </submittedName>
</protein>
<comment type="pathway">
    <text evidence="1">Cofactor biosynthesis; adenosylcobalamin biosynthesis.</text>
</comment>
<sequence length="207" mass="22326">MPIRIGGFGGADGLAHYLRDNEVTHLVDATHPFAATISTNAVIAAGKARIAHIALTRPPWRPVAGDRWQAVGNVDAAVGVLAGPSRRVMLALGRMHVDAFATQPQHHYLLRFVDASGNTPLLPHHSLVVERGPFTADGDTRLMQTHAIDIVICKNAGGHGAEAKLIAARRLGLPVIIIDRPVLPPRLETNDVEEVVRWLNHDAHRGV</sequence>
<keyword evidence="5" id="KW-1185">Reference proteome</keyword>
<proteinExistence type="predicted"/>
<dbReference type="NCBIfam" id="NF005968">
    <property type="entry name" value="PRK08057.1-2"/>
    <property type="match status" value="1"/>
</dbReference>
<dbReference type="PROSITE" id="PS51014">
    <property type="entry name" value="COBK_CBIJ"/>
    <property type="match status" value="1"/>
</dbReference>
<evidence type="ECO:0000256" key="3">
    <source>
        <dbReference type="ARBA" id="ARBA00023002"/>
    </source>
</evidence>
<dbReference type="InterPro" id="IPR003723">
    <property type="entry name" value="Precorrin-6x_reduct"/>
</dbReference>
<dbReference type="AlphaFoldDB" id="A0A840HS06"/>
<organism evidence="4 5">
    <name type="scientific">Rhizorhapis suberifaciens</name>
    <name type="common">corky root of lettuce</name>
    <dbReference type="NCBI Taxonomy" id="13656"/>
    <lineage>
        <taxon>Bacteria</taxon>
        <taxon>Pseudomonadati</taxon>
        <taxon>Pseudomonadota</taxon>
        <taxon>Alphaproteobacteria</taxon>
        <taxon>Sphingomonadales</taxon>
        <taxon>Sphingomonadaceae</taxon>
        <taxon>Rhizorhapis</taxon>
    </lineage>
</organism>
<keyword evidence="3 4" id="KW-0560">Oxidoreductase</keyword>